<keyword evidence="4" id="KW-1185">Reference proteome</keyword>
<dbReference type="Proteomes" id="UP001501599">
    <property type="component" value="Unassembled WGS sequence"/>
</dbReference>
<dbReference type="InterPro" id="IPR001173">
    <property type="entry name" value="Glyco_trans_2-like"/>
</dbReference>
<feature type="domain" description="Glycosyltransferase 2-like" evidence="2">
    <location>
        <begin position="13"/>
        <end position="167"/>
    </location>
</feature>
<evidence type="ECO:0000313" key="4">
    <source>
        <dbReference type="Proteomes" id="UP001501599"/>
    </source>
</evidence>
<dbReference type="Gene3D" id="3.90.550.10">
    <property type="entry name" value="Spore Coat Polysaccharide Biosynthesis Protein SpsA, Chain A"/>
    <property type="match status" value="1"/>
</dbReference>
<accession>A0ABN3AJN7</accession>
<reference evidence="3 4" key="1">
    <citation type="journal article" date="2019" name="Int. J. Syst. Evol. Microbiol.">
        <title>The Global Catalogue of Microorganisms (GCM) 10K type strain sequencing project: providing services to taxonomists for standard genome sequencing and annotation.</title>
        <authorList>
            <consortium name="The Broad Institute Genomics Platform"/>
            <consortium name="The Broad Institute Genome Sequencing Center for Infectious Disease"/>
            <person name="Wu L."/>
            <person name="Ma J."/>
        </authorList>
    </citation>
    <scope>NUCLEOTIDE SEQUENCE [LARGE SCALE GENOMIC DNA]</scope>
    <source>
        <strain evidence="3 4">JCM 16026</strain>
    </source>
</reference>
<organism evidence="3 4">
    <name type="scientific">Agrococcus versicolor</name>
    <dbReference type="NCBI Taxonomy" id="501482"/>
    <lineage>
        <taxon>Bacteria</taxon>
        <taxon>Bacillati</taxon>
        <taxon>Actinomycetota</taxon>
        <taxon>Actinomycetes</taxon>
        <taxon>Micrococcales</taxon>
        <taxon>Microbacteriaceae</taxon>
        <taxon>Agrococcus</taxon>
    </lineage>
</organism>
<proteinExistence type="predicted"/>
<comment type="caution">
    <text evidence="3">The sequence shown here is derived from an EMBL/GenBank/DDBJ whole genome shotgun (WGS) entry which is preliminary data.</text>
</comment>
<dbReference type="PANTHER" id="PTHR43685:SF3">
    <property type="entry name" value="SLR2126 PROTEIN"/>
    <property type="match status" value="1"/>
</dbReference>
<gene>
    <name evidence="3" type="ORF">GCM10009846_03760</name>
</gene>
<dbReference type="CDD" id="cd00761">
    <property type="entry name" value="Glyco_tranf_GTA_type"/>
    <property type="match status" value="1"/>
</dbReference>
<feature type="region of interest" description="Disordered" evidence="1">
    <location>
        <begin position="251"/>
        <end position="274"/>
    </location>
</feature>
<sequence length="274" mass="29921">MILPREHRPVRASVVVPVKDDARELAACLAALARQSRPADEIVVVDNASSDDSADVARAAGAVVVRCDVPGIPAAASRGYDAATGDVILRLDADCRPDEAWIARMLRSLDEDPSVAAVSAGAAFVDGPRLLRRPLEALYLGTYVVLTSAALGHPPVFGSNVAMRREAWEAVSAHVHRDDPELHDDLDLAFHLGERHRVRWVRRSRGMGMSMRPFGPGRGFGRRLVRGMRTVAVHWPEEFPPLRWSRRAVGRSITPRRRARRSGEAAGTGSQATR</sequence>
<feature type="compositionally biased region" description="Low complexity" evidence="1">
    <location>
        <begin position="264"/>
        <end position="274"/>
    </location>
</feature>
<dbReference type="SUPFAM" id="SSF53448">
    <property type="entry name" value="Nucleotide-diphospho-sugar transferases"/>
    <property type="match status" value="1"/>
</dbReference>
<evidence type="ECO:0000256" key="1">
    <source>
        <dbReference type="SAM" id="MobiDB-lite"/>
    </source>
</evidence>
<evidence type="ECO:0000259" key="2">
    <source>
        <dbReference type="Pfam" id="PF00535"/>
    </source>
</evidence>
<dbReference type="EMBL" id="BAAAQT010000001">
    <property type="protein sequence ID" value="GAA2171096.1"/>
    <property type="molecule type" value="Genomic_DNA"/>
</dbReference>
<dbReference type="PANTHER" id="PTHR43685">
    <property type="entry name" value="GLYCOSYLTRANSFERASE"/>
    <property type="match status" value="1"/>
</dbReference>
<dbReference type="InterPro" id="IPR029044">
    <property type="entry name" value="Nucleotide-diphossugar_trans"/>
</dbReference>
<name>A0ABN3AJN7_9MICO</name>
<protein>
    <submittedName>
        <fullName evidence="3">Glycosyltransferase family A protein</fullName>
    </submittedName>
</protein>
<feature type="compositionally biased region" description="Basic residues" evidence="1">
    <location>
        <begin position="251"/>
        <end position="260"/>
    </location>
</feature>
<evidence type="ECO:0000313" key="3">
    <source>
        <dbReference type="EMBL" id="GAA2171096.1"/>
    </source>
</evidence>
<dbReference type="RefSeq" id="WP_344339702.1">
    <property type="nucleotide sequence ID" value="NZ_BAAAQT010000001.1"/>
</dbReference>
<dbReference type="InterPro" id="IPR050834">
    <property type="entry name" value="Glycosyltransf_2"/>
</dbReference>
<dbReference type="Pfam" id="PF00535">
    <property type="entry name" value="Glycos_transf_2"/>
    <property type="match status" value="1"/>
</dbReference>